<dbReference type="InterPro" id="IPR011051">
    <property type="entry name" value="RmlC_Cupin_sf"/>
</dbReference>
<evidence type="ECO:0000259" key="2">
    <source>
        <dbReference type="Pfam" id="PF07883"/>
    </source>
</evidence>
<dbReference type="InterPro" id="IPR013096">
    <property type="entry name" value="Cupin_2"/>
</dbReference>
<dbReference type="EMBL" id="JAULSC010000001">
    <property type="protein sequence ID" value="MDO3394360.1"/>
    <property type="molecule type" value="Genomic_DNA"/>
</dbReference>
<dbReference type="InterPro" id="IPR014710">
    <property type="entry name" value="RmlC-like_jellyroll"/>
</dbReference>
<protein>
    <submittedName>
        <fullName evidence="3">Cupin domain-containing protein</fullName>
    </submittedName>
</protein>
<comment type="caution">
    <text evidence="3">The sequence shown here is derived from an EMBL/GenBank/DDBJ whole genome shotgun (WGS) entry which is preliminary data.</text>
</comment>
<name>A0ABT8TK79_9ACTN</name>
<dbReference type="RefSeq" id="WP_302705340.1">
    <property type="nucleotide sequence ID" value="NZ_JAULSC010000001.1"/>
</dbReference>
<dbReference type="PANTHER" id="PTHR35848">
    <property type="entry name" value="OXALATE-BINDING PROTEIN"/>
    <property type="match status" value="1"/>
</dbReference>
<keyword evidence="1" id="KW-0479">Metal-binding</keyword>
<accession>A0ABT8TK79</accession>
<dbReference type="SUPFAM" id="SSF51182">
    <property type="entry name" value="RmlC-like cupins"/>
    <property type="match status" value="1"/>
</dbReference>
<dbReference type="Pfam" id="PF07883">
    <property type="entry name" value="Cupin_2"/>
    <property type="match status" value="1"/>
</dbReference>
<organism evidence="3 4">
    <name type="scientific">Nocardioides cremeus</name>
    <dbReference type="NCBI Taxonomy" id="3058044"/>
    <lineage>
        <taxon>Bacteria</taxon>
        <taxon>Bacillati</taxon>
        <taxon>Actinomycetota</taxon>
        <taxon>Actinomycetes</taxon>
        <taxon>Propionibacteriales</taxon>
        <taxon>Nocardioidaceae</taxon>
        <taxon>Nocardioides</taxon>
    </lineage>
</organism>
<proteinExistence type="predicted"/>
<keyword evidence="4" id="KW-1185">Reference proteome</keyword>
<gene>
    <name evidence="3" type="ORF">QWJ41_01360</name>
</gene>
<dbReference type="Proteomes" id="UP001168363">
    <property type="component" value="Unassembled WGS sequence"/>
</dbReference>
<reference evidence="3" key="1">
    <citation type="submission" date="2023-06" db="EMBL/GenBank/DDBJ databases">
        <title>Genome sequence of Nocardioides sp. SOB44.</title>
        <authorList>
            <person name="Zhang G."/>
        </authorList>
    </citation>
    <scope>NUCLEOTIDE SEQUENCE</scope>
    <source>
        <strain evidence="3">SOB44</strain>
    </source>
</reference>
<feature type="domain" description="Cupin type-2" evidence="2">
    <location>
        <begin position="45"/>
        <end position="112"/>
    </location>
</feature>
<dbReference type="PANTHER" id="PTHR35848:SF6">
    <property type="entry name" value="CUPIN TYPE-2 DOMAIN-CONTAINING PROTEIN"/>
    <property type="match status" value="1"/>
</dbReference>
<dbReference type="InterPro" id="IPR051610">
    <property type="entry name" value="GPI/OXD"/>
</dbReference>
<sequence>MAEPQVVLESDVEPRSWADPVRGTVTFQTLTGDAQPTPGLSSGVAVLESGGWLGRHRHAPPETYYVLEGHGVLTVEQQEHRLGPGSVAYIPSDSEHSVRNDGPGRLRVFYVFAAARFDEVEYVFTDEE</sequence>
<dbReference type="Gene3D" id="2.60.120.10">
    <property type="entry name" value="Jelly Rolls"/>
    <property type="match status" value="1"/>
</dbReference>
<evidence type="ECO:0000256" key="1">
    <source>
        <dbReference type="ARBA" id="ARBA00022723"/>
    </source>
</evidence>
<evidence type="ECO:0000313" key="4">
    <source>
        <dbReference type="Proteomes" id="UP001168363"/>
    </source>
</evidence>
<evidence type="ECO:0000313" key="3">
    <source>
        <dbReference type="EMBL" id="MDO3394360.1"/>
    </source>
</evidence>